<evidence type="ECO:0000313" key="3">
    <source>
        <dbReference type="WBParaSite" id="L893_g25603.t1"/>
    </source>
</evidence>
<reference evidence="3" key="1">
    <citation type="submission" date="2016-11" db="UniProtKB">
        <authorList>
            <consortium name="WormBaseParasite"/>
        </authorList>
    </citation>
    <scope>IDENTIFICATION</scope>
</reference>
<dbReference type="WBParaSite" id="L893_g25603.t1">
    <property type="protein sequence ID" value="L893_g25603.t1"/>
    <property type="gene ID" value="L893_g25603"/>
</dbReference>
<accession>A0A1I7ZEI7</accession>
<sequence length="181" mass="20821">MNRCLSTSVRRPENAEAKRKRWSKSERSNSMKREKNSQLRTTRSEVAPPPSPMPPNGVAPLDKNHRSNATRLSSSVRVQRKCRRYQEPRNGHVTLETLDVWENITGLRSDIGQLANMAMLPRGTTKECHWSSLGRFGSFSDLWPVISDHAKERWKNNEMVLVRRRLLRNTSGSHMGFLSII</sequence>
<proteinExistence type="predicted"/>
<dbReference type="Proteomes" id="UP000095287">
    <property type="component" value="Unplaced"/>
</dbReference>
<feature type="compositionally biased region" description="Basic and acidic residues" evidence="1">
    <location>
        <begin position="10"/>
        <end position="37"/>
    </location>
</feature>
<evidence type="ECO:0000313" key="2">
    <source>
        <dbReference type="Proteomes" id="UP000095287"/>
    </source>
</evidence>
<feature type="region of interest" description="Disordered" evidence="1">
    <location>
        <begin position="1"/>
        <end position="74"/>
    </location>
</feature>
<name>A0A1I7ZEI7_9BILA</name>
<evidence type="ECO:0000256" key="1">
    <source>
        <dbReference type="SAM" id="MobiDB-lite"/>
    </source>
</evidence>
<protein>
    <submittedName>
        <fullName evidence="3">Uncharacterized protein</fullName>
    </submittedName>
</protein>
<dbReference type="AlphaFoldDB" id="A0A1I7ZEI7"/>
<organism evidence="2 3">
    <name type="scientific">Steinernema glaseri</name>
    <dbReference type="NCBI Taxonomy" id="37863"/>
    <lineage>
        <taxon>Eukaryota</taxon>
        <taxon>Metazoa</taxon>
        <taxon>Ecdysozoa</taxon>
        <taxon>Nematoda</taxon>
        <taxon>Chromadorea</taxon>
        <taxon>Rhabditida</taxon>
        <taxon>Tylenchina</taxon>
        <taxon>Panagrolaimomorpha</taxon>
        <taxon>Strongyloidoidea</taxon>
        <taxon>Steinernematidae</taxon>
        <taxon>Steinernema</taxon>
    </lineage>
</organism>
<feature type="compositionally biased region" description="Pro residues" evidence="1">
    <location>
        <begin position="47"/>
        <end position="57"/>
    </location>
</feature>
<keyword evidence="2" id="KW-1185">Reference proteome</keyword>